<gene>
    <name evidence="10" type="ORF">SAMN05444391_0052</name>
</gene>
<evidence type="ECO:0000256" key="2">
    <source>
        <dbReference type="ARBA" id="ARBA00022630"/>
    </source>
</evidence>
<evidence type="ECO:0000313" key="11">
    <source>
        <dbReference type="Proteomes" id="UP000189810"/>
    </source>
</evidence>
<dbReference type="GO" id="GO:0004791">
    <property type="term" value="F:thioredoxin-disulfide reductase (NADPH) activity"/>
    <property type="evidence" value="ECO:0007669"/>
    <property type="project" value="UniProtKB-UniRule"/>
</dbReference>
<protein>
    <recommendedName>
        <fullName evidence="7">Thioredoxin reductase</fullName>
        <ecNumber evidence="7">1.8.1.9</ecNumber>
    </recommendedName>
</protein>
<dbReference type="STRING" id="381751.SAMN05444391_0052"/>
<dbReference type="PRINTS" id="PR00469">
    <property type="entry name" value="PNDRDTASEII"/>
</dbReference>
<keyword evidence="4 7" id="KW-0560">Oxidoreductase</keyword>
<evidence type="ECO:0000256" key="3">
    <source>
        <dbReference type="ARBA" id="ARBA00022827"/>
    </source>
</evidence>
<evidence type="ECO:0000256" key="5">
    <source>
        <dbReference type="ARBA" id="ARBA00023157"/>
    </source>
</evidence>
<organism evidence="10 11">
    <name type="scientific">Thermocrinis minervae</name>
    <dbReference type="NCBI Taxonomy" id="381751"/>
    <lineage>
        <taxon>Bacteria</taxon>
        <taxon>Pseudomonadati</taxon>
        <taxon>Aquificota</taxon>
        <taxon>Aquificia</taxon>
        <taxon>Aquificales</taxon>
        <taxon>Aquificaceae</taxon>
        <taxon>Thermocrinis</taxon>
    </lineage>
</organism>
<dbReference type="RefSeq" id="WP_079653265.1">
    <property type="nucleotide sequence ID" value="NZ_LT670846.1"/>
</dbReference>
<feature type="domain" description="FAD/NAD(P)-binding" evidence="9">
    <location>
        <begin position="10"/>
        <end position="298"/>
    </location>
</feature>
<evidence type="ECO:0000256" key="4">
    <source>
        <dbReference type="ARBA" id="ARBA00023002"/>
    </source>
</evidence>
<dbReference type="SUPFAM" id="SSF51905">
    <property type="entry name" value="FAD/NAD(P)-binding domain"/>
    <property type="match status" value="1"/>
</dbReference>
<sequence>MNGFSEDILYDCVIVGGGPAGLTAGLYCARAKMNTLLFEKGTLGGQIAITDLVENYPGFPEGISGKELTQRFKAQAERFGLKIHRGEVLKIEKVDKELFIHLRTGQMVRSKTVVLAVGASPRRLGVPGEEEFLNRGVSYCATCDGALFDGVPIAVIGGGDSACQESLFLTRFGSVVYLIHRRDQLRAQKHLQEKVFSNPKIKFIPNKVVERIEGSQAVERLVLRDTKTGELSELNVEGVFIFIGLEPSTGFLKGFVELDERGYIKTDERMRTNVPGVFACGDCRSGATGQVAVAVGEGCIAAIEAEKYLQEEF</sequence>
<dbReference type="InterPro" id="IPR023753">
    <property type="entry name" value="FAD/NAD-binding_dom"/>
</dbReference>
<reference evidence="10 11" key="1">
    <citation type="submission" date="2016-11" db="EMBL/GenBank/DDBJ databases">
        <authorList>
            <person name="Jaros S."/>
            <person name="Januszkiewicz K."/>
            <person name="Wedrychowicz H."/>
        </authorList>
    </citation>
    <scope>NUCLEOTIDE SEQUENCE [LARGE SCALE GENOMIC DNA]</scope>
    <source>
        <strain evidence="10 11">DSM 19557</strain>
    </source>
</reference>
<keyword evidence="3 7" id="KW-0274">FAD</keyword>
<comment type="subunit">
    <text evidence="7">Homodimer.</text>
</comment>
<evidence type="ECO:0000256" key="8">
    <source>
        <dbReference type="RuleBase" id="RU003881"/>
    </source>
</evidence>
<keyword evidence="2 7" id="KW-0285">Flavoprotein</keyword>
<dbReference type="GO" id="GO:0019430">
    <property type="term" value="P:removal of superoxide radicals"/>
    <property type="evidence" value="ECO:0007669"/>
    <property type="project" value="UniProtKB-UniRule"/>
</dbReference>
<dbReference type="InterPro" id="IPR036188">
    <property type="entry name" value="FAD/NAD-bd_sf"/>
</dbReference>
<keyword evidence="6 7" id="KW-0676">Redox-active center</keyword>
<dbReference type="Pfam" id="PF07992">
    <property type="entry name" value="Pyr_redox_2"/>
    <property type="match status" value="1"/>
</dbReference>
<keyword evidence="11" id="KW-1185">Reference proteome</keyword>
<evidence type="ECO:0000259" key="9">
    <source>
        <dbReference type="Pfam" id="PF07992"/>
    </source>
</evidence>
<dbReference type="Gene3D" id="3.50.50.60">
    <property type="entry name" value="FAD/NAD(P)-binding domain"/>
    <property type="match status" value="2"/>
</dbReference>
<dbReference type="OrthoDB" id="9806179at2"/>
<evidence type="ECO:0000256" key="6">
    <source>
        <dbReference type="ARBA" id="ARBA00023284"/>
    </source>
</evidence>
<comment type="catalytic activity">
    <reaction evidence="7">
        <text>[thioredoxin]-dithiol + NADP(+) = [thioredoxin]-disulfide + NADPH + H(+)</text>
        <dbReference type="Rhea" id="RHEA:20345"/>
        <dbReference type="Rhea" id="RHEA-COMP:10698"/>
        <dbReference type="Rhea" id="RHEA-COMP:10700"/>
        <dbReference type="ChEBI" id="CHEBI:15378"/>
        <dbReference type="ChEBI" id="CHEBI:29950"/>
        <dbReference type="ChEBI" id="CHEBI:50058"/>
        <dbReference type="ChEBI" id="CHEBI:57783"/>
        <dbReference type="ChEBI" id="CHEBI:58349"/>
        <dbReference type="EC" id="1.8.1.9"/>
    </reaction>
</comment>
<dbReference type="AlphaFoldDB" id="A0A1M6Q2U2"/>
<dbReference type="EMBL" id="LT670846">
    <property type="protein sequence ID" value="SHK14396.1"/>
    <property type="molecule type" value="Genomic_DNA"/>
</dbReference>
<dbReference type="EC" id="1.8.1.9" evidence="7"/>
<comment type="similarity">
    <text evidence="1 7">Belongs to the class-II pyridine nucleotide-disulfide oxidoreductase family.</text>
</comment>
<dbReference type="Proteomes" id="UP000189810">
    <property type="component" value="Chromosome I"/>
</dbReference>
<accession>A0A1M6Q2U2</accession>
<keyword evidence="8" id="KW-0521">NADP</keyword>
<name>A0A1M6Q2U2_9AQUI</name>
<evidence type="ECO:0000256" key="1">
    <source>
        <dbReference type="ARBA" id="ARBA00009333"/>
    </source>
</evidence>
<dbReference type="GO" id="GO:0005737">
    <property type="term" value="C:cytoplasm"/>
    <property type="evidence" value="ECO:0007669"/>
    <property type="project" value="InterPro"/>
</dbReference>
<dbReference type="PROSITE" id="PS00573">
    <property type="entry name" value="PYRIDINE_REDOX_2"/>
    <property type="match status" value="1"/>
</dbReference>
<dbReference type="PANTHER" id="PTHR48105">
    <property type="entry name" value="THIOREDOXIN REDUCTASE 1-RELATED-RELATED"/>
    <property type="match status" value="1"/>
</dbReference>
<evidence type="ECO:0000313" key="10">
    <source>
        <dbReference type="EMBL" id="SHK14396.1"/>
    </source>
</evidence>
<dbReference type="NCBIfam" id="TIGR01292">
    <property type="entry name" value="TRX_reduct"/>
    <property type="match status" value="1"/>
</dbReference>
<dbReference type="InterPro" id="IPR005982">
    <property type="entry name" value="Thioredox_Rdtase"/>
</dbReference>
<evidence type="ECO:0000256" key="7">
    <source>
        <dbReference type="RuleBase" id="RU003880"/>
    </source>
</evidence>
<dbReference type="InterPro" id="IPR050097">
    <property type="entry name" value="Ferredoxin-NADP_redctase_2"/>
</dbReference>
<proteinExistence type="inferred from homology"/>
<dbReference type="PRINTS" id="PR00368">
    <property type="entry name" value="FADPNR"/>
</dbReference>
<comment type="cofactor">
    <cofactor evidence="8">
        <name>FAD</name>
        <dbReference type="ChEBI" id="CHEBI:57692"/>
    </cofactor>
    <text evidence="8">Binds 1 FAD per subunit.</text>
</comment>
<keyword evidence="5" id="KW-1015">Disulfide bond</keyword>
<dbReference type="InterPro" id="IPR008255">
    <property type="entry name" value="Pyr_nucl-diS_OxRdtase_2_AS"/>
</dbReference>